<organism evidence="2 3">
    <name type="scientific">Legionella santicrucis</name>
    <dbReference type="NCBI Taxonomy" id="45074"/>
    <lineage>
        <taxon>Bacteria</taxon>
        <taxon>Pseudomonadati</taxon>
        <taxon>Pseudomonadota</taxon>
        <taxon>Gammaproteobacteria</taxon>
        <taxon>Legionellales</taxon>
        <taxon>Legionellaceae</taxon>
        <taxon>Legionella</taxon>
    </lineage>
</organism>
<dbReference type="PIRSF" id="PIRSF000707">
    <property type="entry name" value="Hygromycin-B_kinase"/>
    <property type="match status" value="1"/>
</dbReference>
<sequence>MSKKNIITNNPFVFAAEDEYCLYRADLDFWWPYIANVLEQHHLADTAKRSIAVCGFNSTYPVFLIQDIVVKFFGHRPYWRNAFNTECAAHEYLLQDQTIQAPHILAKGQLFANTDNPWPYIISTKISGQSWLNTPLTHEEKNNIAMEIGQQLRKIHALPTDSRLKHDHEWSTLNFNSAVEKSILPKHLIPQVDSFIAKLDDFDRCFVNGDMVDMHVFVENGHLTGIIDWGDATITDRHYELGKLLDTFDWDKRLLRTVIDASNWPVKKNFSKQCLGLALYRQAVGLTQHNSFDVFYKLPDLLSLDDIATLDELADVLFKL</sequence>
<keyword evidence="3" id="KW-1185">Reference proteome</keyword>
<reference evidence="2 3" key="1">
    <citation type="submission" date="2015-11" db="EMBL/GenBank/DDBJ databases">
        <title>Genomic analysis of 38 Legionella species identifies large and diverse effector repertoires.</title>
        <authorList>
            <person name="Burstein D."/>
            <person name="Amaro F."/>
            <person name="Zusman T."/>
            <person name="Lifshitz Z."/>
            <person name="Cohen O."/>
            <person name="Gilbert J.A."/>
            <person name="Pupko T."/>
            <person name="Shuman H.A."/>
            <person name="Segal G."/>
        </authorList>
    </citation>
    <scope>NUCLEOTIDE SEQUENCE [LARGE SCALE GENOMIC DNA]</scope>
    <source>
        <strain evidence="2 3">SC-63-C7</strain>
    </source>
</reference>
<dbReference type="OrthoDB" id="2801014at2"/>
<evidence type="ECO:0000259" key="1">
    <source>
        <dbReference type="Pfam" id="PF01636"/>
    </source>
</evidence>
<dbReference type="Gene3D" id="3.90.1200.10">
    <property type="match status" value="1"/>
</dbReference>
<dbReference type="EMBL" id="LNYU01000091">
    <property type="protein sequence ID" value="KTD53450.1"/>
    <property type="molecule type" value="Genomic_DNA"/>
</dbReference>
<dbReference type="InterPro" id="IPR016259">
    <property type="entry name" value="Hygromycin-B_Kinase"/>
</dbReference>
<dbReference type="InterPro" id="IPR002575">
    <property type="entry name" value="Aminoglycoside_PTrfase"/>
</dbReference>
<dbReference type="Proteomes" id="UP000054703">
    <property type="component" value="Unassembled WGS sequence"/>
</dbReference>
<name>A0A0W0Y9D7_9GAMM</name>
<gene>
    <name evidence="2" type="ORF">Lsan_3860</name>
</gene>
<dbReference type="GO" id="GO:0016740">
    <property type="term" value="F:transferase activity"/>
    <property type="evidence" value="ECO:0007669"/>
    <property type="project" value="UniProtKB-KW"/>
</dbReference>
<evidence type="ECO:0000313" key="2">
    <source>
        <dbReference type="EMBL" id="KTD53450.1"/>
    </source>
</evidence>
<dbReference type="InterPro" id="IPR011009">
    <property type="entry name" value="Kinase-like_dom_sf"/>
</dbReference>
<dbReference type="PATRIC" id="fig|45074.5.peg.4145"/>
<keyword evidence="2" id="KW-0808">Transferase</keyword>
<dbReference type="PANTHER" id="PTHR21310:SF15">
    <property type="entry name" value="AMINOGLYCOSIDE PHOSPHOTRANSFERASE DOMAIN-CONTAINING PROTEIN"/>
    <property type="match status" value="1"/>
</dbReference>
<dbReference type="RefSeq" id="WP_058515745.1">
    <property type="nucleotide sequence ID" value="NZ_CAAAIH010000001.1"/>
</dbReference>
<dbReference type="Pfam" id="PF01636">
    <property type="entry name" value="APH"/>
    <property type="match status" value="1"/>
</dbReference>
<accession>A0A0W0Y9D7</accession>
<dbReference type="SUPFAM" id="SSF56112">
    <property type="entry name" value="Protein kinase-like (PK-like)"/>
    <property type="match status" value="1"/>
</dbReference>
<dbReference type="STRING" id="45074.Lsan_3860"/>
<feature type="domain" description="Aminoglycoside phosphotransferase" evidence="1">
    <location>
        <begin position="94"/>
        <end position="261"/>
    </location>
</feature>
<dbReference type="InterPro" id="IPR051678">
    <property type="entry name" value="AGP_Transferase"/>
</dbReference>
<dbReference type="PANTHER" id="PTHR21310">
    <property type="entry name" value="AMINOGLYCOSIDE PHOSPHOTRANSFERASE-RELATED-RELATED"/>
    <property type="match status" value="1"/>
</dbReference>
<dbReference type="AlphaFoldDB" id="A0A0W0Y9D7"/>
<protein>
    <submittedName>
        <fullName evidence="2">Phosphotransferase enzyme family protein</fullName>
    </submittedName>
</protein>
<comment type="caution">
    <text evidence="2">The sequence shown here is derived from an EMBL/GenBank/DDBJ whole genome shotgun (WGS) entry which is preliminary data.</text>
</comment>
<proteinExistence type="predicted"/>
<evidence type="ECO:0000313" key="3">
    <source>
        <dbReference type="Proteomes" id="UP000054703"/>
    </source>
</evidence>